<dbReference type="AlphaFoldDB" id="A0A382F631"/>
<dbReference type="SUPFAM" id="SSF52540">
    <property type="entry name" value="P-loop containing nucleoside triphosphate hydrolases"/>
    <property type="match status" value="1"/>
</dbReference>
<feature type="non-terminal residue" evidence="1">
    <location>
        <position position="1"/>
    </location>
</feature>
<name>A0A382F631_9ZZZZ</name>
<dbReference type="Pfam" id="PF13207">
    <property type="entry name" value="AAA_17"/>
    <property type="match status" value="1"/>
</dbReference>
<sequence length="164" mass="18156">VDYISGIEAAFKTYIGDTSVEELKNAITEKPMILIAGDQLTGKSTQAQRLAEHFGGAFRSVGMLFREVAVKRGISVAEQARLLLTERGIDVDIDYKTCQMIAGNKIQSNLAVIEGRQPAYMGSFMASIGKKHIVRLYFQCSIREQALRFLRRESGEAAYQTGKS</sequence>
<evidence type="ECO:0000313" key="1">
    <source>
        <dbReference type="EMBL" id="SVB57804.1"/>
    </source>
</evidence>
<evidence type="ECO:0008006" key="2">
    <source>
        <dbReference type="Google" id="ProtNLM"/>
    </source>
</evidence>
<reference evidence="1" key="1">
    <citation type="submission" date="2018-05" db="EMBL/GenBank/DDBJ databases">
        <authorList>
            <person name="Lanie J.A."/>
            <person name="Ng W.-L."/>
            <person name="Kazmierczak K.M."/>
            <person name="Andrzejewski T.M."/>
            <person name="Davidsen T.M."/>
            <person name="Wayne K.J."/>
            <person name="Tettelin H."/>
            <person name="Glass J.I."/>
            <person name="Rusch D."/>
            <person name="Podicherti R."/>
            <person name="Tsui H.-C.T."/>
            <person name="Winkler M.E."/>
        </authorList>
    </citation>
    <scope>NUCLEOTIDE SEQUENCE</scope>
</reference>
<accession>A0A382F631</accession>
<dbReference type="InterPro" id="IPR027417">
    <property type="entry name" value="P-loop_NTPase"/>
</dbReference>
<gene>
    <name evidence="1" type="ORF">METZ01_LOCUS210658</name>
</gene>
<dbReference type="EMBL" id="UINC01047919">
    <property type="protein sequence ID" value="SVB57804.1"/>
    <property type="molecule type" value="Genomic_DNA"/>
</dbReference>
<protein>
    <recommendedName>
        <fullName evidence="2">(d)CMP kinase</fullName>
    </recommendedName>
</protein>
<proteinExistence type="predicted"/>
<organism evidence="1">
    <name type="scientific">marine metagenome</name>
    <dbReference type="NCBI Taxonomy" id="408172"/>
    <lineage>
        <taxon>unclassified sequences</taxon>
        <taxon>metagenomes</taxon>
        <taxon>ecological metagenomes</taxon>
    </lineage>
</organism>
<feature type="non-terminal residue" evidence="1">
    <location>
        <position position="164"/>
    </location>
</feature>
<dbReference type="Gene3D" id="3.40.50.300">
    <property type="entry name" value="P-loop containing nucleotide triphosphate hydrolases"/>
    <property type="match status" value="1"/>
</dbReference>